<dbReference type="Pfam" id="PF02457">
    <property type="entry name" value="DAC"/>
    <property type="match status" value="1"/>
</dbReference>
<dbReference type="Gene3D" id="3.40.1700.10">
    <property type="entry name" value="DNA integrity scanning protein, DisA, N-terminal domain"/>
    <property type="match status" value="1"/>
</dbReference>
<feature type="domain" description="DAC" evidence="7">
    <location>
        <begin position="1"/>
        <end position="138"/>
    </location>
</feature>
<evidence type="ECO:0000313" key="8">
    <source>
        <dbReference type="EMBL" id="PMC65020.1"/>
    </source>
</evidence>
<protein>
    <submittedName>
        <fullName evidence="8">DNA integrity scanning protein DisA</fullName>
    </submittedName>
</protein>
<dbReference type="GO" id="GO:0004016">
    <property type="term" value="F:adenylate cyclase activity"/>
    <property type="evidence" value="ECO:0007669"/>
    <property type="project" value="TreeGrafter"/>
</dbReference>
<keyword evidence="2" id="KW-0808">Transferase</keyword>
<dbReference type="InterPro" id="IPR036888">
    <property type="entry name" value="DNA_integrity_DisA_N_sf"/>
</dbReference>
<dbReference type="Gene3D" id="1.10.150.20">
    <property type="entry name" value="5' to 3' exonuclease, C-terminal subdomain"/>
    <property type="match status" value="1"/>
</dbReference>
<gene>
    <name evidence="8" type="ORF">CJ203_03130</name>
</gene>
<name>A0A2N6T6T2_9CORY</name>
<dbReference type="InterPro" id="IPR018906">
    <property type="entry name" value="DNA_integrity_scan_DisA_link"/>
</dbReference>
<keyword evidence="5" id="KW-0067">ATP-binding</keyword>
<dbReference type="PANTHER" id="PTHR34185:SF3">
    <property type="entry name" value="DNA INTEGRITY SCANNING PROTEIN DISA"/>
    <property type="match status" value="1"/>
</dbReference>
<dbReference type="InterPro" id="IPR010994">
    <property type="entry name" value="RuvA_2-like"/>
</dbReference>
<dbReference type="GO" id="GO:0106408">
    <property type="term" value="F:diadenylate cyclase activity"/>
    <property type="evidence" value="ECO:0007669"/>
    <property type="project" value="UniProtKB-EC"/>
</dbReference>
<evidence type="ECO:0000256" key="1">
    <source>
        <dbReference type="ARBA" id="ARBA00000877"/>
    </source>
</evidence>
<dbReference type="AlphaFoldDB" id="A0A2N6T6T2"/>
<evidence type="ECO:0000256" key="3">
    <source>
        <dbReference type="ARBA" id="ARBA00022695"/>
    </source>
</evidence>
<reference evidence="8 9" key="1">
    <citation type="submission" date="2017-09" db="EMBL/GenBank/DDBJ databases">
        <title>Bacterial strain isolated from the female urinary microbiota.</title>
        <authorList>
            <person name="Thomas-White K."/>
            <person name="Kumar N."/>
            <person name="Forster S."/>
            <person name="Putonti C."/>
            <person name="Lawley T."/>
            <person name="Wolfe A.J."/>
        </authorList>
    </citation>
    <scope>NUCLEOTIDE SEQUENCE [LARGE SCALE GENOMIC DNA]</scope>
    <source>
        <strain evidence="8 9">UMB0792</strain>
    </source>
</reference>
<evidence type="ECO:0000256" key="5">
    <source>
        <dbReference type="ARBA" id="ARBA00022840"/>
    </source>
</evidence>
<accession>A0A2N6T6T2</accession>
<dbReference type="RefSeq" id="WP_034662198.1">
    <property type="nucleotide sequence ID" value="NZ_PNHG01000003.1"/>
</dbReference>
<evidence type="ECO:0000256" key="6">
    <source>
        <dbReference type="SAM" id="Coils"/>
    </source>
</evidence>
<keyword evidence="9" id="KW-1185">Reference proteome</keyword>
<dbReference type="SUPFAM" id="SSF47781">
    <property type="entry name" value="RuvA domain 2-like"/>
    <property type="match status" value="1"/>
</dbReference>
<proteinExistence type="predicted"/>
<feature type="coiled-coil region" evidence="6">
    <location>
        <begin position="145"/>
        <end position="172"/>
    </location>
</feature>
<comment type="caution">
    <text evidence="8">The sequence shown here is derived from an EMBL/GenBank/DDBJ whole genome shotgun (WGS) entry which is preliminary data.</text>
</comment>
<organism evidence="8 9">
    <name type="scientific">Corynebacterium tuscaniense</name>
    <dbReference type="NCBI Taxonomy" id="302449"/>
    <lineage>
        <taxon>Bacteria</taxon>
        <taxon>Bacillati</taxon>
        <taxon>Actinomycetota</taxon>
        <taxon>Actinomycetes</taxon>
        <taxon>Mycobacteriales</taxon>
        <taxon>Corynebacteriaceae</taxon>
        <taxon>Corynebacterium</taxon>
    </lineage>
</organism>
<dbReference type="GO" id="GO:0005524">
    <property type="term" value="F:ATP binding"/>
    <property type="evidence" value="ECO:0007669"/>
    <property type="project" value="UniProtKB-KW"/>
</dbReference>
<dbReference type="InterPro" id="IPR050338">
    <property type="entry name" value="DisA"/>
</dbReference>
<keyword evidence="4" id="KW-0547">Nucleotide-binding</keyword>
<dbReference type="Gene3D" id="1.20.1260.110">
    <property type="entry name" value="DNA integrity scanning linker region"/>
    <property type="match status" value="1"/>
</dbReference>
<dbReference type="InterPro" id="IPR003390">
    <property type="entry name" value="DNA_integrity_scan_DisA_N"/>
</dbReference>
<comment type="catalytic activity">
    <reaction evidence="1">
        <text>2 ATP = 3',3'-c-di-AMP + 2 diphosphate</text>
        <dbReference type="Rhea" id="RHEA:35655"/>
        <dbReference type="ChEBI" id="CHEBI:30616"/>
        <dbReference type="ChEBI" id="CHEBI:33019"/>
        <dbReference type="ChEBI" id="CHEBI:71500"/>
        <dbReference type="EC" id="2.7.7.85"/>
    </reaction>
</comment>
<evidence type="ECO:0000313" key="9">
    <source>
        <dbReference type="Proteomes" id="UP000235836"/>
    </source>
</evidence>
<dbReference type="EMBL" id="PNHG01000003">
    <property type="protein sequence ID" value="PMC65020.1"/>
    <property type="molecule type" value="Genomic_DNA"/>
</dbReference>
<dbReference type="PROSITE" id="PS51794">
    <property type="entry name" value="DAC"/>
    <property type="match status" value="1"/>
</dbReference>
<evidence type="ECO:0000256" key="4">
    <source>
        <dbReference type="ARBA" id="ARBA00022741"/>
    </source>
</evidence>
<dbReference type="InterPro" id="IPR038331">
    <property type="entry name" value="DisA_sf"/>
</dbReference>
<keyword evidence="3" id="KW-0548">Nucleotidyltransferase</keyword>
<dbReference type="Pfam" id="PF10635">
    <property type="entry name" value="DisA-linker"/>
    <property type="match status" value="1"/>
</dbReference>
<dbReference type="Proteomes" id="UP000235836">
    <property type="component" value="Unassembled WGS sequence"/>
</dbReference>
<evidence type="ECO:0000256" key="2">
    <source>
        <dbReference type="ARBA" id="ARBA00022679"/>
    </source>
</evidence>
<evidence type="ECO:0000259" key="7">
    <source>
        <dbReference type="PROSITE" id="PS51794"/>
    </source>
</evidence>
<sequence length="345" mass="37966">MAMRDVLLRLAPGTELRDGLERIKRGHTGALIVLGDGPEVSAVCDGGIEFDVPFSATLLRELSKMDGAVVLSEDLTRITRANVQLVPSPTFHTSETGTRHRSAERTALHTGVPVVSVSGSMNIVTVYASGKRHVLEEPAVLLTRAHQAIATVEQYRSRVDKANQRLFVAEMNRYAAVEDVLHLLQRQLLLQRAARDVDDQIVELGTDARQLRLQLTELRGTIYHDIAMLVCDYLVAEVAPSNELIDAAIDSLDHLPDPELLNTATLAQVLGLPATEENLMESVTPRGYRALSRIPRVQKSLIDYIVAEFGDLDAIRAADAEQLAEAKNVSLLWARHIVEGLRRNA</sequence>
<keyword evidence="6" id="KW-0175">Coiled coil</keyword>
<dbReference type="SUPFAM" id="SSF143597">
    <property type="entry name" value="YojJ-like"/>
    <property type="match status" value="1"/>
</dbReference>
<dbReference type="NCBIfam" id="NF010009">
    <property type="entry name" value="PRK13482.1"/>
    <property type="match status" value="1"/>
</dbReference>
<dbReference type="PANTHER" id="PTHR34185">
    <property type="entry name" value="DIADENYLATE CYCLASE"/>
    <property type="match status" value="1"/>
</dbReference>